<dbReference type="PATRIC" id="fig|408015.6.peg.5369"/>
<dbReference type="EMBL" id="CP009922">
    <property type="protein sequence ID" value="AKG46688.1"/>
    <property type="molecule type" value="Genomic_DNA"/>
</dbReference>
<name>A0A0F7G298_9ACTN</name>
<evidence type="ECO:0000313" key="2">
    <source>
        <dbReference type="EMBL" id="AKG46688.1"/>
    </source>
</evidence>
<dbReference type="SUPFAM" id="SSF55729">
    <property type="entry name" value="Acyl-CoA N-acyltransferases (Nat)"/>
    <property type="match status" value="1"/>
</dbReference>
<dbReference type="KEGG" id="sxi:SXIM_53040"/>
<sequence>MADSSLHRTIVRSVDPVGPGDLAAARELHARCSPQTLRERYHGVRDAEEADRLLPHLLSPRFGHGVAARDRDGTLAGLGHLLWEGEGDEVELALLVPDGRQRRGVGTALLRRLLTLAAGAGYTEIYAVTRPGGSGEHGLSALLRASGLTVGRYPDGETVVLCAPLAARPLPAPLDPAARVP</sequence>
<dbReference type="RefSeq" id="WP_053116314.1">
    <property type="nucleotide sequence ID" value="NZ_CP009922.3"/>
</dbReference>
<dbReference type="Pfam" id="PF00583">
    <property type="entry name" value="Acetyltransf_1"/>
    <property type="match status" value="1"/>
</dbReference>
<dbReference type="HOGENOM" id="CLU_1488291_0_0_11"/>
<accession>A0A0F7G298</accession>
<organism evidence="2 3">
    <name type="scientific">Streptomyces xiamenensis</name>
    <dbReference type="NCBI Taxonomy" id="408015"/>
    <lineage>
        <taxon>Bacteria</taxon>
        <taxon>Bacillati</taxon>
        <taxon>Actinomycetota</taxon>
        <taxon>Actinomycetes</taxon>
        <taxon>Kitasatosporales</taxon>
        <taxon>Streptomycetaceae</taxon>
        <taxon>Streptomyces</taxon>
    </lineage>
</organism>
<dbReference type="InterPro" id="IPR000182">
    <property type="entry name" value="GNAT_dom"/>
</dbReference>
<dbReference type="Gene3D" id="3.40.630.30">
    <property type="match status" value="1"/>
</dbReference>
<gene>
    <name evidence="2" type="ORF">SXIM_53040</name>
</gene>
<dbReference type="GO" id="GO:0016747">
    <property type="term" value="F:acyltransferase activity, transferring groups other than amino-acyl groups"/>
    <property type="evidence" value="ECO:0007669"/>
    <property type="project" value="InterPro"/>
</dbReference>
<proteinExistence type="predicted"/>
<evidence type="ECO:0000313" key="3">
    <source>
        <dbReference type="Proteomes" id="UP000034034"/>
    </source>
</evidence>
<dbReference type="AlphaFoldDB" id="A0A0F7G298"/>
<feature type="domain" description="N-acetyltransferase" evidence="1">
    <location>
        <begin position="9"/>
        <end position="171"/>
    </location>
</feature>
<dbReference type="Proteomes" id="UP000034034">
    <property type="component" value="Chromosome"/>
</dbReference>
<dbReference type="STRING" id="408015.SXIM_53040"/>
<dbReference type="PROSITE" id="PS51186">
    <property type="entry name" value="GNAT"/>
    <property type="match status" value="1"/>
</dbReference>
<protein>
    <submittedName>
        <fullName evidence="2">Acetyltransferase, N-acetylglutamate synthase</fullName>
    </submittedName>
</protein>
<reference evidence="2" key="1">
    <citation type="submission" date="2019-08" db="EMBL/GenBank/DDBJ databases">
        <title>Complete genome sequence of a mangrove-derived Streptomyces xiamenensis.</title>
        <authorList>
            <person name="Xu J."/>
        </authorList>
    </citation>
    <scope>NUCLEOTIDE SEQUENCE</scope>
    <source>
        <strain evidence="2">318</strain>
    </source>
</reference>
<dbReference type="InterPro" id="IPR016181">
    <property type="entry name" value="Acyl_CoA_acyltransferase"/>
</dbReference>
<evidence type="ECO:0000259" key="1">
    <source>
        <dbReference type="PROSITE" id="PS51186"/>
    </source>
</evidence>
<keyword evidence="3" id="KW-1185">Reference proteome</keyword>